<dbReference type="HOGENOM" id="CLU_701770_0_0_10"/>
<feature type="domain" description="Spore protein YkvP/CgeB glycosyl transferase-like" evidence="1">
    <location>
        <begin position="227"/>
        <end position="375"/>
    </location>
</feature>
<proteinExistence type="predicted"/>
<evidence type="ECO:0000313" key="2">
    <source>
        <dbReference type="EMBL" id="BAO55405.1"/>
    </source>
</evidence>
<evidence type="ECO:0000259" key="1">
    <source>
        <dbReference type="Pfam" id="PF13524"/>
    </source>
</evidence>
<reference evidence="2 3" key="1">
    <citation type="journal article" date="2014" name="Proc. Natl. Acad. Sci. U.S.A.">
        <title>Functional characterization of flavobacteria rhodopsins reveals a unique class of light-driven chloride pump in bacteria.</title>
        <authorList>
            <person name="Yoshizawa S."/>
            <person name="Kumagai Y."/>
            <person name="Kim H."/>
            <person name="Ogura Y."/>
            <person name="Hayashi T."/>
            <person name="Iwasaki W."/>
            <person name="DeLong E.F."/>
            <person name="Kogure K."/>
        </authorList>
    </citation>
    <scope>NUCLEOTIDE SEQUENCE [LARGE SCALE GENOMIC DNA]</scope>
    <source>
        <strain evidence="2 3">S1-08</strain>
    </source>
</reference>
<dbReference type="EMBL" id="AP014548">
    <property type="protein sequence ID" value="BAO55405.1"/>
    <property type="molecule type" value="Genomic_DNA"/>
</dbReference>
<dbReference type="AlphaFoldDB" id="W8VR25"/>
<dbReference type="STRING" id="1454201.NMS_1396"/>
<gene>
    <name evidence="2" type="ORF">NMS_1396</name>
</gene>
<keyword evidence="3" id="KW-1185">Reference proteome</keyword>
<accession>W8VR25</accession>
<dbReference type="Pfam" id="PF13524">
    <property type="entry name" value="Glyco_trans_1_2"/>
    <property type="match status" value="1"/>
</dbReference>
<dbReference type="Proteomes" id="UP000031760">
    <property type="component" value="Chromosome"/>
</dbReference>
<name>W8VR25_9FLAO</name>
<evidence type="ECO:0000313" key="3">
    <source>
        <dbReference type="Proteomes" id="UP000031760"/>
    </source>
</evidence>
<protein>
    <submittedName>
        <fullName evidence="2">Two-component response regulator W</fullName>
    </submittedName>
</protein>
<sequence length="393" mass="46850">MYQIILYSMKKLLKFDIIHPTEYLIEKQSEWIDLDSLSLDEYRNRLIALRSNYSDYYTYHLNETKEWEAEEFFLLDPVFLNKTAKELLGIKRYILKAKGIVLGKLFRINDYYQQKVIQKYINHFEPDVIFVRSQPLPSAFWSQFRNSSLLVARLSARLPRHWHPNDWDLIYTDQPDFKTFFDLHGTRTIMNDQGFDTRIIRELLNRDKQYECTFLGGLGTQNFLKRTEFINAVSQKIDFKWWGYWWKYGSDGRNLIDFPNLAQTYQGASSGLEMYQIFKDSKICLNDYVDTANGIGFNQRMFEVMGVGGFLLTRWAPNFEKDFPKGIFATYTDRTDCLEKIKYYLKENEERELIASAGQRFIAENYDYSRIAKDFSQEITEELFKKKIDLQNC</sequence>
<dbReference type="KEGG" id="nmf:NMS_1396"/>
<organism evidence="2 3">
    <name type="scientific">Nonlabens marinus S1-08</name>
    <dbReference type="NCBI Taxonomy" id="1454201"/>
    <lineage>
        <taxon>Bacteria</taxon>
        <taxon>Pseudomonadati</taxon>
        <taxon>Bacteroidota</taxon>
        <taxon>Flavobacteriia</taxon>
        <taxon>Flavobacteriales</taxon>
        <taxon>Flavobacteriaceae</taxon>
        <taxon>Nonlabens</taxon>
    </lineage>
</organism>
<dbReference type="InterPro" id="IPR055259">
    <property type="entry name" value="YkvP/CgeB_Glyco_trans-like"/>
</dbReference>